<evidence type="ECO:0000256" key="8">
    <source>
        <dbReference type="HAMAP-Rule" id="MF_00972"/>
    </source>
</evidence>
<dbReference type="Pfam" id="PF14437">
    <property type="entry name" value="MafB19-deam"/>
    <property type="match status" value="1"/>
</dbReference>
<evidence type="ECO:0000259" key="10">
    <source>
        <dbReference type="PROSITE" id="PS51747"/>
    </source>
</evidence>
<keyword evidence="3 8" id="KW-0819">tRNA processing</keyword>
<comment type="catalytic activity">
    <reaction evidence="7 8">
        <text>adenosine(34) in tRNA + H2O + H(+) = inosine(34) in tRNA + NH4(+)</text>
        <dbReference type="Rhea" id="RHEA:43168"/>
        <dbReference type="Rhea" id="RHEA-COMP:10373"/>
        <dbReference type="Rhea" id="RHEA-COMP:10374"/>
        <dbReference type="ChEBI" id="CHEBI:15377"/>
        <dbReference type="ChEBI" id="CHEBI:15378"/>
        <dbReference type="ChEBI" id="CHEBI:28938"/>
        <dbReference type="ChEBI" id="CHEBI:74411"/>
        <dbReference type="ChEBI" id="CHEBI:82852"/>
        <dbReference type="EC" id="3.5.4.33"/>
    </reaction>
</comment>
<comment type="function">
    <text evidence="8">Catalyzes the deamination of adenosine to inosine at the wobble position 34 of tRNA(Arg2).</text>
</comment>
<dbReference type="InterPro" id="IPR002125">
    <property type="entry name" value="CMP_dCMP_dom"/>
</dbReference>
<dbReference type="InterPro" id="IPR016193">
    <property type="entry name" value="Cytidine_deaminase-like"/>
</dbReference>
<dbReference type="PANTHER" id="PTHR11079">
    <property type="entry name" value="CYTOSINE DEAMINASE FAMILY MEMBER"/>
    <property type="match status" value="1"/>
</dbReference>
<feature type="binding site" evidence="8">
    <location>
        <position position="93"/>
    </location>
    <ligand>
        <name>Zn(2+)</name>
        <dbReference type="ChEBI" id="CHEBI:29105"/>
        <note>catalytic</note>
    </ligand>
</feature>
<dbReference type="GO" id="GO:0002100">
    <property type="term" value="P:tRNA wobble adenosine to inosine editing"/>
    <property type="evidence" value="ECO:0007669"/>
    <property type="project" value="UniProtKB-UniRule"/>
</dbReference>
<dbReference type="FunFam" id="3.40.140.10:FF:000005">
    <property type="entry name" value="tRNA-specific adenosine deaminase"/>
    <property type="match status" value="1"/>
</dbReference>
<comment type="similarity">
    <text evidence="1">Belongs to the cytidine and deoxycytidylate deaminase family. ADAT2 subfamily.</text>
</comment>
<dbReference type="GO" id="GO:0008270">
    <property type="term" value="F:zinc ion binding"/>
    <property type="evidence" value="ECO:0007669"/>
    <property type="project" value="UniProtKB-UniRule"/>
</dbReference>
<sequence>MSEPILDLQSDDWFMGEALRMARRALAADEVPVGAVVVRQGRVIARAHNQVELLRDATAHAEMLALTQAAAAVGDWRLSDCTLYVTKEPCPMCAGAIVHARVARVVFGAPDNKAGAAGSVLNLLQFPTFNHRCAVTGGVRLDECRALLQDFFRQKRREARGGSPGAPIEEDGNGRPPSDVSPNG</sequence>
<protein>
    <recommendedName>
        <fullName evidence="8">tRNA-specific adenosine deaminase</fullName>
        <ecNumber evidence="8">3.5.4.33</ecNumber>
    </recommendedName>
</protein>
<organism evidence="11 12">
    <name type="scientific">Limisphaera ngatamarikiensis</name>
    <dbReference type="NCBI Taxonomy" id="1324935"/>
    <lineage>
        <taxon>Bacteria</taxon>
        <taxon>Pseudomonadati</taxon>
        <taxon>Verrucomicrobiota</taxon>
        <taxon>Verrucomicrobiia</taxon>
        <taxon>Limisphaerales</taxon>
        <taxon>Limisphaeraceae</taxon>
        <taxon>Limisphaera</taxon>
    </lineage>
</organism>
<name>A0A6M1RPZ4_9BACT</name>
<dbReference type="InterPro" id="IPR028883">
    <property type="entry name" value="tRNA_aden_deaminase"/>
</dbReference>
<gene>
    <name evidence="8 11" type="primary">tadA</name>
    <name evidence="11" type="ORF">G4L39_10105</name>
</gene>
<dbReference type="EC" id="3.5.4.33" evidence="8"/>
<dbReference type="InterPro" id="IPR058535">
    <property type="entry name" value="MafB19-deam"/>
</dbReference>
<keyword evidence="6 8" id="KW-0862">Zinc</keyword>
<evidence type="ECO:0000256" key="6">
    <source>
        <dbReference type="ARBA" id="ARBA00022833"/>
    </source>
</evidence>
<evidence type="ECO:0000313" key="11">
    <source>
        <dbReference type="EMBL" id="NGO39743.1"/>
    </source>
</evidence>
<feature type="binding site" evidence="8">
    <location>
        <position position="60"/>
    </location>
    <ligand>
        <name>Zn(2+)</name>
        <dbReference type="ChEBI" id="CHEBI:29105"/>
        <note>catalytic</note>
    </ligand>
</feature>
<comment type="caution">
    <text evidence="11">The sequence shown here is derived from an EMBL/GenBank/DDBJ whole genome shotgun (WGS) entry which is preliminary data.</text>
</comment>
<dbReference type="InterPro" id="IPR016192">
    <property type="entry name" value="APOBEC/CMP_deaminase_Zn-bd"/>
</dbReference>
<dbReference type="PANTHER" id="PTHR11079:SF202">
    <property type="entry name" value="TRNA-SPECIFIC ADENOSINE DEAMINASE"/>
    <property type="match status" value="1"/>
</dbReference>
<comment type="subunit">
    <text evidence="2 8">Homodimer.</text>
</comment>
<evidence type="ECO:0000256" key="3">
    <source>
        <dbReference type="ARBA" id="ARBA00022694"/>
    </source>
</evidence>
<comment type="cofactor">
    <cofactor evidence="8">
        <name>Zn(2+)</name>
        <dbReference type="ChEBI" id="CHEBI:29105"/>
    </cofactor>
    <text evidence="8">Binds 1 zinc ion per subunit.</text>
</comment>
<evidence type="ECO:0000256" key="2">
    <source>
        <dbReference type="ARBA" id="ARBA00011738"/>
    </source>
</evidence>
<dbReference type="SUPFAM" id="SSF53927">
    <property type="entry name" value="Cytidine deaminase-like"/>
    <property type="match status" value="1"/>
</dbReference>
<feature type="active site" description="Proton donor" evidence="8">
    <location>
        <position position="62"/>
    </location>
</feature>
<accession>A0A6M1RPZ4</accession>
<keyword evidence="5 8" id="KW-0378">Hydrolase</keyword>
<reference evidence="11 12" key="1">
    <citation type="submission" date="2020-02" db="EMBL/GenBank/DDBJ databases">
        <title>Draft genome sequence of Limisphaera ngatamarikiensis NGM72.4T, a thermophilic Verrucomicrobia grouped in subdivision 3.</title>
        <authorList>
            <person name="Carere C.R."/>
            <person name="Steen J."/>
            <person name="Hugenholtz P."/>
            <person name="Stott M.B."/>
        </authorList>
    </citation>
    <scope>NUCLEOTIDE SEQUENCE [LARGE SCALE GENOMIC DNA]</scope>
    <source>
        <strain evidence="11 12">NGM72.4</strain>
    </source>
</reference>
<dbReference type="RefSeq" id="WP_165107946.1">
    <property type="nucleotide sequence ID" value="NZ_JAAKYA010000071.1"/>
</dbReference>
<proteinExistence type="inferred from homology"/>
<dbReference type="AlphaFoldDB" id="A0A6M1RPZ4"/>
<evidence type="ECO:0000256" key="9">
    <source>
        <dbReference type="SAM" id="MobiDB-lite"/>
    </source>
</evidence>
<dbReference type="Gene3D" id="3.40.140.10">
    <property type="entry name" value="Cytidine Deaminase, domain 2"/>
    <property type="match status" value="1"/>
</dbReference>
<dbReference type="HAMAP" id="MF_00972">
    <property type="entry name" value="tRNA_aden_deaminase"/>
    <property type="match status" value="1"/>
</dbReference>
<dbReference type="PROSITE" id="PS00903">
    <property type="entry name" value="CYT_DCMP_DEAMINASES_1"/>
    <property type="match status" value="1"/>
</dbReference>
<keyword evidence="12" id="KW-1185">Reference proteome</keyword>
<evidence type="ECO:0000313" key="12">
    <source>
        <dbReference type="Proteomes" id="UP000477311"/>
    </source>
</evidence>
<dbReference type="PROSITE" id="PS51747">
    <property type="entry name" value="CYT_DCMP_DEAMINASES_2"/>
    <property type="match status" value="1"/>
</dbReference>
<evidence type="ECO:0000256" key="5">
    <source>
        <dbReference type="ARBA" id="ARBA00022801"/>
    </source>
</evidence>
<dbReference type="EMBL" id="JAAKYA010000071">
    <property type="protein sequence ID" value="NGO39743.1"/>
    <property type="molecule type" value="Genomic_DNA"/>
</dbReference>
<evidence type="ECO:0000256" key="7">
    <source>
        <dbReference type="ARBA" id="ARBA00048045"/>
    </source>
</evidence>
<dbReference type="GO" id="GO:0052717">
    <property type="term" value="F:tRNA-specific adenosine-34 deaminase activity"/>
    <property type="evidence" value="ECO:0007669"/>
    <property type="project" value="UniProtKB-UniRule"/>
</dbReference>
<evidence type="ECO:0000256" key="4">
    <source>
        <dbReference type="ARBA" id="ARBA00022723"/>
    </source>
</evidence>
<dbReference type="NCBIfam" id="NF008113">
    <property type="entry name" value="PRK10860.1"/>
    <property type="match status" value="1"/>
</dbReference>
<dbReference type="Proteomes" id="UP000477311">
    <property type="component" value="Unassembled WGS sequence"/>
</dbReference>
<feature type="region of interest" description="Disordered" evidence="9">
    <location>
        <begin position="156"/>
        <end position="184"/>
    </location>
</feature>
<feature type="binding site" evidence="8">
    <location>
        <position position="90"/>
    </location>
    <ligand>
        <name>Zn(2+)</name>
        <dbReference type="ChEBI" id="CHEBI:29105"/>
        <note>catalytic</note>
    </ligand>
</feature>
<evidence type="ECO:0000256" key="1">
    <source>
        <dbReference type="ARBA" id="ARBA00010669"/>
    </source>
</evidence>
<dbReference type="CDD" id="cd01285">
    <property type="entry name" value="nucleoside_deaminase"/>
    <property type="match status" value="1"/>
</dbReference>
<keyword evidence="4 8" id="KW-0479">Metal-binding</keyword>
<feature type="domain" description="CMP/dCMP-type deaminase" evidence="10">
    <location>
        <begin position="9"/>
        <end position="121"/>
    </location>
</feature>